<evidence type="ECO:0000256" key="2">
    <source>
        <dbReference type="SAM" id="Phobius"/>
    </source>
</evidence>
<dbReference type="OrthoDB" id="497541at2759"/>
<evidence type="ECO:0000313" key="3">
    <source>
        <dbReference type="EMBL" id="RCK60818.1"/>
    </source>
</evidence>
<feature type="compositionally biased region" description="Low complexity" evidence="1">
    <location>
        <begin position="48"/>
        <end position="65"/>
    </location>
</feature>
<reference evidence="3 4" key="1">
    <citation type="submission" date="2018-06" db="EMBL/GenBank/DDBJ databases">
        <title>Whole genome sequencing of Candida tropicalis (genome annotated by CSBL at Korea University).</title>
        <authorList>
            <person name="Ahn J."/>
        </authorList>
    </citation>
    <scope>NUCLEOTIDE SEQUENCE [LARGE SCALE GENOMIC DNA]</scope>
    <source>
        <strain evidence="3 4">ATCC 20962</strain>
    </source>
</reference>
<keyword evidence="2" id="KW-0472">Membrane</keyword>
<accession>A0A367Y4S1</accession>
<evidence type="ECO:0008006" key="5">
    <source>
        <dbReference type="Google" id="ProtNLM"/>
    </source>
</evidence>
<keyword evidence="2" id="KW-0812">Transmembrane</keyword>
<dbReference type="InterPro" id="IPR021848">
    <property type="entry name" value="HODM_asu-like"/>
</dbReference>
<dbReference type="STRING" id="5486.A0A367Y4S1"/>
<dbReference type="Pfam" id="PF11927">
    <property type="entry name" value="HODM_asu-like"/>
    <property type="match status" value="1"/>
</dbReference>
<sequence>MTYNFTTMATLASPVESAGMSLDNLAIFSLPILVLAAYYAYIKKQTESKSSTPTKPSSSSTSSSKVLSAPAKNSHPVLTDYKASERPFGFWKPNYDYKYPKVAPYPGFDLKTTKPIPYRAFRHKYFVTMGIRGMEPDSWIELDNEWEYFHNLKLKRISERGDKTWTLNALTVTAAWEILEELCNYLPQRYPKMFKFEDRVMEILVTGEKFDLKDSTLNPIISAAKLIQDDIIIMVEKEDGAYYFEGGCSTLAGFWRIRDKAGLKLDDIHTTSGVPQYEKQLKTGMNKLFRRIEVDSPVVRNNYFIQTDGNLDWSHSIGNEDEGEIGWRIAKEADDINQVYFRSERQSLRRLPISGALCFTVRTYFIPVVKLVEEDYVPKRLLDGLLSWTPDIREYKGFHTFEKVLIPFLEQKAKEQEARGLDYSKEPANWPF</sequence>
<feature type="transmembrane region" description="Helical" evidence="2">
    <location>
        <begin position="25"/>
        <end position="42"/>
    </location>
</feature>
<keyword evidence="2" id="KW-1133">Transmembrane helix</keyword>
<dbReference type="AlphaFoldDB" id="A0A367Y4S1"/>
<comment type="caution">
    <text evidence="3">The sequence shown here is derived from an EMBL/GenBank/DDBJ whole genome shotgun (WGS) entry which is preliminary data.</text>
</comment>
<evidence type="ECO:0000256" key="1">
    <source>
        <dbReference type="SAM" id="MobiDB-lite"/>
    </source>
</evidence>
<protein>
    <recommendedName>
        <fullName evidence="5">HRQ family protein 1</fullName>
    </recommendedName>
</protein>
<keyword evidence="4" id="KW-1185">Reference proteome</keyword>
<feature type="region of interest" description="Disordered" evidence="1">
    <location>
        <begin position="48"/>
        <end position="68"/>
    </location>
</feature>
<dbReference type="Proteomes" id="UP000253472">
    <property type="component" value="Unassembled WGS sequence"/>
</dbReference>
<dbReference type="EMBL" id="QLNQ01000026">
    <property type="protein sequence ID" value="RCK60818.1"/>
    <property type="molecule type" value="Genomic_DNA"/>
</dbReference>
<organism evidence="3 4">
    <name type="scientific">Candida viswanathii</name>
    <dbReference type="NCBI Taxonomy" id="5486"/>
    <lineage>
        <taxon>Eukaryota</taxon>
        <taxon>Fungi</taxon>
        <taxon>Dikarya</taxon>
        <taxon>Ascomycota</taxon>
        <taxon>Saccharomycotina</taxon>
        <taxon>Pichiomycetes</taxon>
        <taxon>Debaryomycetaceae</taxon>
        <taxon>Candida/Lodderomyces clade</taxon>
        <taxon>Candida</taxon>
    </lineage>
</organism>
<name>A0A367Y4S1_9ASCO</name>
<evidence type="ECO:0000313" key="4">
    <source>
        <dbReference type="Proteomes" id="UP000253472"/>
    </source>
</evidence>
<gene>
    <name evidence="3" type="ORF">Cantr_08278</name>
</gene>
<proteinExistence type="predicted"/>